<dbReference type="Pfam" id="PF13620">
    <property type="entry name" value="CarboxypepD_reg"/>
    <property type="match status" value="1"/>
</dbReference>
<keyword evidence="3" id="KW-0998">Cell outer membrane</keyword>
<feature type="chain" id="PRO_5045252712" description="TonB-dependent receptor" evidence="4">
    <location>
        <begin position="18"/>
        <end position="766"/>
    </location>
</feature>
<dbReference type="RefSeq" id="WP_309987918.1">
    <property type="nucleotide sequence ID" value="NZ_JAVDTI010000004.1"/>
</dbReference>
<evidence type="ECO:0000256" key="1">
    <source>
        <dbReference type="ARBA" id="ARBA00004442"/>
    </source>
</evidence>
<dbReference type="Proteomes" id="UP001264980">
    <property type="component" value="Unassembled WGS sequence"/>
</dbReference>
<keyword evidence="4" id="KW-0732">Signal</keyword>
<dbReference type="Gene3D" id="2.60.40.1120">
    <property type="entry name" value="Carboxypeptidase-like, regulatory domain"/>
    <property type="match status" value="1"/>
</dbReference>
<gene>
    <name evidence="5" type="ORF">J2W84_004541</name>
</gene>
<dbReference type="InterPro" id="IPR036942">
    <property type="entry name" value="Beta-barrel_TonB_sf"/>
</dbReference>
<dbReference type="Gene3D" id="2.40.170.20">
    <property type="entry name" value="TonB-dependent receptor, beta-barrel domain"/>
    <property type="match status" value="1"/>
</dbReference>
<comment type="subcellular location">
    <subcellularLocation>
        <location evidence="1">Cell outer membrane</location>
    </subcellularLocation>
</comment>
<feature type="signal peptide" evidence="4">
    <location>
        <begin position="1"/>
        <end position="17"/>
    </location>
</feature>
<dbReference type="SUPFAM" id="SSF49464">
    <property type="entry name" value="Carboxypeptidase regulatory domain-like"/>
    <property type="match status" value="1"/>
</dbReference>
<evidence type="ECO:0000256" key="2">
    <source>
        <dbReference type="ARBA" id="ARBA00023136"/>
    </source>
</evidence>
<keyword evidence="2" id="KW-0472">Membrane</keyword>
<comment type="caution">
    <text evidence="5">The sequence shown here is derived from an EMBL/GenBank/DDBJ whole genome shotgun (WGS) entry which is preliminary data.</text>
</comment>
<reference evidence="5 6" key="1">
    <citation type="submission" date="2023-07" db="EMBL/GenBank/DDBJ databases">
        <title>Sorghum-associated microbial communities from plants grown in Nebraska, USA.</title>
        <authorList>
            <person name="Schachtman D."/>
        </authorList>
    </citation>
    <scope>NUCLEOTIDE SEQUENCE [LARGE SCALE GENOMIC DNA]</scope>
    <source>
        <strain evidence="5 6">BE57</strain>
    </source>
</reference>
<sequence>MIRTILLLLLSVNLVFAQEFTSVVRGSVKDADTGLPLAQATVQLDDQGNVTDEAGHFRFEGVKVGRHILTISFVGYQTLVIQEILLESGKENVQEVRLSAAGRQLQEATVSGSRPPAFNSVQAITVEQTLRYAATYLDPARVATSFAGVAAANDQANGLVVRGNSPNSMQWRLEGVEIVNPNHLSNAGTFSDRPTSTGGGVNILSTQLMGTSYFMSGPFPAQYGNAMAAILDMSLRKGNNEKSEFTAQAGLIGLDIAAEGPLSKRNKGSYLVNYRYSFTGLLGAMGVNFGGEDIRFQDLSWNVSIPTKGNGNFTFFGLGGVSSNDFKADADSLQWENDKDAYNIKYKNKMGALGVTLTQPIGTRGTYHAAFAISGLHTTRLATPLYQQWQPYGDIEGSSRLTNNKISGNTSYAHRMNPNHRLTLGTFLLFQEAERPTLTNQSLHVWTVQPYVNWGWKISESLSVEVGLHSMISKVRSDRADMHASVEPRLALRWQSSADTRWSFSYGIHSQLQSADLYTAYYGVSDNYKNFQLAPSKGHYFTLGYQRNFSNASMLKIEAYLQNQYDIAVGTDLERTYSAVNLVEQIPNIYYENKGKARNYGIEVTYQKLLTNQFYLLATGSLYKATYATAAGLWSGTRFDGRHTLSLTGGKEIKSGARGIWGFNAKILWIGGFKERPIDEEYSRKLNYTIESSDSYSVKLRDYFRPDLRIYWKKSHRSYNRTLALDLQNVSGTQNEAYHRYDAFQKKVVVQKQLGLIPVLSYRWEF</sequence>
<accession>A0ABU1R4I3</accession>
<organism evidence="5 6">
    <name type="scientific">Dyadobacter fermentans</name>
    <dbReference type="NCBI Taxonomy" id="94254"/>
    <lineage>
        <taxon>Bacteria</taxon>
        <taxon>Pseudomonadati</taxon>
        <taxon>Bacteroidota</taxon>
        <taxon>Cytophagia</taxon>
        <taxon>Cytophagales</taxon>
        <taxon>Spirosomataceae</taxon>
        <taxon>Dyadobacter</taxon>
    </lineage>
</organism>
<proteinExistence type="predicted"/>
<evidence type="ECO:0000256" key="3">
    <source>
        <dbReference type="ARBA" id="ARBA00023237"/>
    </source>
</evidence>
<evidence type="ECO:0000313" key="6">
    <source>
        <dbReference type="Proteomes" id="UP001264980"/>
    </source>
</evidence>
<dbReference type="InterPro" id="IPR008969">
    <property type="entry name" value="CarboxyPept-like_regulatory"/>
</dbReference>
<dbReference type="SUPFAM" id="SSF56935">
    <property type="entry name" value="Porins"/>
    <property type="match status" value="1"/>
</dbReference>
<dbReference type="EMBL" id="JAVDTI010000004">
    <property type="protein sequence ID" value="MDR6807490.1"/>
    <property type="molecule type" value="Genomic_DNA"/>
</dbReference>
<protein>
    <recommendedName>
        <fullName evidence="7">TonB-dependent receptor</fullName>
    </recommendedName>
</protein>
<keyword evidence="6" id="KW-1185">Reference proteome</keyword>
<evidence type="ECO:0000313" key="5">
    <source>
        <dbReference type="EMBL" id="MDR6807490.1"/>
    </source>
</evidence>
<name>A0ABU1R4I3_9BACT</name>
<evidence type="ECO:0000256" key="4">
    <source>
        <dbReference type="SAM" id="SignalP"/>
    </source>
</evidence>
<evidence type="ECO:0008006" key="7">
    <source>
        <dbReference type="Google" id="ProtNLM"/>
    </source>
</evidence>